<dbReference type="Proteomes" id="UP000694621">
    <property type="component" value="Unplaced"/>
</dbReference>
<keyword evidence="2 4" id="KW-0863">Zinc-finger</keyword>
<evidence type="ECO:0000256" key="2">
    <source>
        <dbReference type="ARBA" id="ARBA00022771"/>
    </source>
</evidence>
<reference evidence="6" key="1">
    <citation type="submission" date="2025-08" db="UniProtKB">
        <authorList>
            <consortium name="Ensembl"/>
        </authorList>
    </citation>
    <scope>IDENTIFICATION</scope>
</reference>
<dbReference type="PROSITE" id="PS50089">
    <property type="entry name" value="ZF_RING_2"/>
    <property type="match status" value="1"/>
</dbReference>
<dbReference type="InterPro" id="IPR051051">
    <property type="entry name" value="E3_ubiq-ligase_TRIM/RNF"/>
</dbReference>
<dbReference type="Pfam" id="PF15227">
    <property type="entry name" value="zf-C3HC4_4"/>
    <property type="match status" value="1"/>
</dbReference>
<sequence length="86" mass="9757">MASAGLPIYLDEFNCSLCLDLTTDPVTTPCGHNICKGCINLFWEDYRGVYSCPQCNQTFIPRPFLCKNSFIADMVENLKMTESFLF</sequence>
<dbReference type="InterPro" id="IPR013083">
    <property type="entry name" value="Znf_RING/FYVE/PHD"/>
</dbReference>
<keyword evidence="3" id="KW-0862">Zinc</keyword>
<dbReference type="SUPFAM" id="SSF57850">
    <property type="entry name" value="RING/U-box"/>
    <property type="match status" value="1"/>
</dbReference>
<feature type="domain" description="RING-type" evidence="5">
    <location>
        <begin position="15"/>
        <end position="56"/>
    </location>
</feature>
<accession>A0A8B9GKQ6</accession>
<organism evidence="6 7">
    <name type="scientific">Astyanax mexicanus</name>
    <name type="common">Blind cave fish</name>
    <name type="synonym">Astyanax fasciatus mexicanus</name>
    <dbReference type="NCBI Taxonomy" id="7994"/>
    <lineage>
        <taxon>Eukaryota</taxon>
        <taxon>Metazoa</taxon>
        <taxon>Chordata</taxon>
        <taxon>Craniata</taxon>
        <taxon>Vertebrata</taxon>
        <taxon>Euteleostomi</taxon>
        <taxon>Actinopterygii</taxon>
        <taxon>Neopterygii</taxon>
        <taxon>Teleostei</taxon>
        <taxon>Ostariophysi</taxon>
        <taxon>Characiformes</taxon>
        <taxon>Characoidei</taxon>
        <taxon>Acestrorhamphidae</taxon>
        <taxon>Acestrorhamphinae</taxon>
        <taxon>Astyanax</taxon>
    </lineage>
</organism>
<keyword evidence="1" id="KW-0479">Metal-binding</keyword>
<protein>
    <recommendedName>
        <fullName evidence="5">RING-type domain-containing protein</fullName>
    </recommendedName>
</protein>
<proteinExistence type="predicted"/>
<evidence type="ECO:0000256" key="1">
    <source>
        <dbReference type="ARBA" id="ARBA00022723"/>
    </source>
</evidence>
<evidence type="ECO:0000259" key="5">
    <source>
        <dbReference type="PROSITE" id="PS50089"/>
    </source>
</evidence>
<evidence type="ECO:0000313" key="6">
    <source>
        <dbReference type="Ensembl" id="ENSAMXP00005000302.1"/>
    </source>
</evidence>
<name>A0A8B9GKQ6_ASTMX</name>
<dbReference type="GO" id="GO:0008270">
    <property type="term" value="F:zinc ion binding"/>
    <property type="evidence" value="ECO:0007669"/>
    <property type="project" value="UniProtKB-KW"/>
</dbReference>
<dbReference type="Ensembl" id="ENSAMXT00005000333.1">
    <property type="protein sequence ID" value="ENSAMXP00005000302.1"/>
    <property type="gene ID" value="ENSAMXG00005000185.1"/>
</dbReference>
<dbReference type="PANTHER" id="PTHR25465:SF5">
    <property type="entry name" value="E3 UBIQUITIN_ISG15 LIGASE TRIM25-RELATED"/>
    <property type="match status" value="1"/>
</dbReference>
<dbReference type="InterPro" id="IPR017907">
    <property type="entry name" value="Znf_RING_CS"/>
</dbReference>
<dbReference type="Gene3D" id="3.30.40.10">
    <property type="entry name" value="Zinc/RING finger domain, C3HC4 (zinc finger)"/>
    <property type="match status" value="1"/>
</dbReference>
<dbReference type="PANTHER" id="PTHR25465">
    <property type="entry name" value="B-BOX DOMAIN CONTAINING"/>
    <property type="match status" value="1"/>
</dbReference>
<dbReference type="PROSITE" id="PS00518">
    <property type="entry name" value="ZF_RING_1"/>
    <property type="match status" value="1"/>
</dbReference>
<dbReference type="AlphaFoldDB" id="A0A8B9GKQ6"/>
<dbReference type="SMART" id="SM00184">
    <property type="entry name" value="RING"/>
    <property type="match status" value="1"/>
</dbReference>
<evidence type="ECO:0000256" key="3">
    <source>
        <dbReference type="ARBA" id="ARBA00022833"/>
    </source>
</evidence>
<evidence type="ECO:0000256" key="4">
    <source>
        <dbReference type="PROSITE-ProRule" id="PRU00175"/>
    </source>
</evidence>
<dbReference type="InterPro" id="IPR001841">
    <property type="entry name" value="Znf_RING"/>
</dbReference>
<evidence type="ECO:0000313" key="7">
    <source>
        <dbReference type="Proteomes" id="UP000694621"/>
    </source>
</evidence>